<name>A0ABR9SCW9_9BURK</name>
<keyword evidence="2" id="KW-0732">Signal</keyword>
<dbReference type="RefSeq" id="WP_193779736.1">
    <property type="nucleotide sequence ID" value="NZ_JADDOJ010000017.1"/>
</dbReference>
<proteinExistence type="predicted"/>
<comment type="caution">
    <text evidence="3">The sequence shown here is derived from an EMBL/GenBank/DDBJ whole genome shotgun (WGS) entry which is preliminary data.</text>
</comment>
<organism evidence="3 4">
    <name type="scientific">Ramlibacter aquaticus</name>
    <dbReference type="NCBI Taxonomy" id="2780094"/>
    <lineage>
        <taxon>Bacteria</taxon>
        <taxon>Pseudomonadati</taxon>
        <taxon>Pseudomonadota</taxon>
        <taxon>Betaproteobacteria</taxon>
        <taxon>Burkholderiales</taxon>
        <taxon>Comamonadaceae</taxon>
        <taxon>Ramlibacter</taxon>
    </lineage>
</organism>
<evidence type="ECO:0000256" key="2">
    <source>
        <dbReference type="SAM" id="SignalP"/>
    </source>
</evidence>
<dbReference type="EMBL" id="JADDOJ010000017">
    <property type="protein sequence ID" value="MBE7940194.1"/>
    <property type="molecule type" value="Genomic_DNA"/>
</dbReference>
<feature type="chain" id="PRO_5045911991" description="MSHA biogenesis protein MshK" evidence="2">
    <location>
        <begin position="49"/>
        <end position="134"/>
    </location>
</feature>
<dbReference type="Proteomes" id="UP000715965">
    <property type="component" value="Unassembled WGS sequence"/>
</dbReference>
<gene>
    <name evidence="3" type="ORF">IM725_06390</name>
</gene>
<sequence>MFARRTRPADLPPQALGLRRGPAGPAARTRAALALAAFAWACGLPAHAAEAVPRDTPPAGAWQRVQRGPASAIALIHARDAVLAKAVQERPAQALPQAGFVADHGGIAWQLEGGGRITVRRQHGKPMLFFRREF</sequence>
<evidence type="ECO:0000313" key="4">
    <source>
        <dbReference type="Proteomes" id="UP000715965"/>
    </source>
</evidence>
<feature type="signal peptide" evidence="2">
    <location>
        <begin position="1"/>
        <end position="48"/>
    </location>
</feature>
<evidence type="ECO:0000256" key="1">
    <source>
        <dbReference type="SAM" id="MobiDB-lite"/>
    </source>
</evidence>
<accession>A0ABR9SCW9</accession>
<feature type="region of interest" description="Disordered" evidence="1">
    <location>
        <begin position="1"/>
        <end position="23"/>
    </location>
</feature>
<keyword evidence="4" id="KW-1185">Reference proteome</keyword>
<evidence type="ECO:0008006" key="5">
    <source>
        <dbReference type="Google" id="ProtNLM"/>
    </source>
</evidence>
<reference evidence="3 4" key="1">
    <citation type="submission" date="2020-10" db="EMBL/GenBank/DDBJ databases">
        <title>Draft genome of Ramlibacter aquaticus LMG 30558.</title>
        <authorList>
            <person name="Props R."/>
        </authorList>
    </citation>
    <scope>NUCLEOTIDE SEQUENCE [LARGE SCALE GENOMIC DNA]</scope>
    <source>
        <strain evidence="3 4">LMG 30558</strain>
    </source>
</reference>
<protein>
    <recommendedName>
        <fullName evidence="5">MSHA biogenesis protein MshK</fullName>
    </recommendedName>
</protein>
<evidence type="ECO:0000313" key="3">
    <source>
        <dbReference type="EMBL" id="MBE7940194.1"/>
    </source>
</evidence>